<keyword evidence="3" id="KW-1003">Cell membrane</keyword>
<reference evidence="8" key="1">
    <citation type="submission" date="2019-08" db="EMBL/GenBank/DDBJ databases">
        <authorList>
            <person name="Kucharzyk K."/>
            <person name="Murdoch R.W."/>
            <person name="Higgins S."/>
            <person name="Loffler F."/>
        </authorList>
    </citation>
    <scope>NUCLEOTIDE SEQUENCE</scope>
</reference>
<dbReference type="GO" id="GO:0005283">
    <property type="term" value="F:amino acid:sodium symporter activity"/>
    <property type="evidence" value="ECO:0007669"/>
    <property type="project" value="InterPro"/>
</dbReference>
<evidence type="ECO:0000256" key="1">
    <source>
        <dbReference type="ARBA" id="ARBA00004651"/>
    </source>
</evidence>
<dbReference type="AlphaFoldDB" id="A0A645JGS6"/>
<comment type="subcellular location">
    <subcellularLocation>
        <location evidence="1">Cell membrane</location>
        <topology evidence="1">Multi-pass membrane protein</topology>
    </subcellularLocation>
</comment>
<accession>A0A645JGS6</accession>
<dbReference type="EMBL" id="VSSQ01141408">
    <property type="protein sequence ID" value="MPN62821.1"/>
    <property type="molecule type" value="Genomic_DNA"/>
</dbReference>
<feature type="transmembrane region" description="Helical" evidence="7">
    <location>
        <begin position="24"/>
        <end position="45"/>
    </location>
</feature>
<dbReference type="PANTHER" id="PTHR30330">
    <property type="entry name" value="AGSS FAMILY TRANSPORTER, SODIUM-ALANINE"/>
    <property type="match status" value="1"/>
</dbReference>
<evidence type="ECO:0000313" key="8">
    <source>
        <dbReference type="EMBL" id="MPN62821.1"/>
    </source>
</evidence>
<sequence length="71" mass="8004">MFWIVAVFVGSVMNLSLVWSIADSMNALMAIPNLIALLLLSRVLIKETKKYLWTDNLDGDDPEEIPIVNKN</sequence>
<protein>
    <recommendedName>
        <fullName evidence="9">Amino-acid carrier protein AlsT</fullName>
    </recommendedName>
</protein>
<proteinExistence type="predicted"/>
<dbReference type="Pfam" id="PF01235">
    <property type="entry name" value="Na_Ala_symp"/>
    <property type="match status" value="1"/>
</dbReference>
<dbReference type="InterPro" id="IPR001463">
    <property type="entry name" value="Na/Ala_symport"/>
</dbReference>
<gene>
    <name evidence="8" type="ORF">SDC9_210574</name>
</gene>
<keyword evidence="4 7" id="KW-0812">Transmembrane</keyword>
<keyword evidence="2" id="KW-0813">Transport</keyword>
<name>A0A645JGS6_9ZZZZ</name>
<keyword evidence="5 7" id="KW-1133">Transmembrane helix</keyword>
<evidence type="ECO:0000256" key="4">
    <source>
        <dbReference type="ARBA" id="ARBA00022692"/>
    </source>
</evidence>
<comment type="caution">
    <text evidence="8">The sequence shown here is derived from an EMBL/GenBank/DDBJ whole genome shotgun (WGS) entry which is preliminary data.</text>
</comment>
<evidence type="ECO:0000256" key="7">
    <source>
        <dbReference type="SAM" id="Phobius"/>
    </source>
</evidence>
<evidence type="ECO:0000256" key="3">
    <source>
        <dbReference type="ARBA" id="ARBA00022475"/>
    </source>
</evidence>
<evidence type="ECO:0000256" key="6">
    <source>
        <dbReference type="ARBA" id="ARBA00023136"/>
    </source>
</evidence>
<evidence type="ECO:0000256" key="2">
    <source>
        <dbReference type="ARBA" id="ARBA00022448"/>
    </source>
</evidence>
<dbReference type="GO" id="GO:0005886">
    <property type="term" value="C:plasma membrane"/>
    <property type="evidence" value="ECO:0007669"/>
    <property type="project" value="UniProtKB-SubCell"/>
</dbReference>
<dbReference type="PANTHER" id="PTHR30330:SF3">
    <property type="entry name" value="TRANSCRIPTIONAL REGULATOR, LRP FAMILY"/>
    <property type="match status" value="1"/>
</dbReference>
<organism evidence="8">
    <name type="scientific">bioreactor metagenome</name>
    <dbReference type="NCBI Taxonomy" id="1076179"/>
    <lineage>
        <taxon>unclassified sequences</taxon>
        <taxon>metagenomes</taxon>
        <taxon>ecological metagenomes</taxon>
    </lineage>
</organism>
<evidence type="ECO:0000256" key="5">
    <source>
        <dbReference type="ARBA" id="ARBA00022989"/>
    </source>
</evidence>
<evidence type="ECO:0008006" key="9">
    <source>
        <dbReference type="Google" id="ProtNLM"/>
    </source>
</evidence>
<keyword evidence="6 7" id="KW-0472">Membrane</keyword>